<sequence length="359" mass="41065">MIFIVSRSKEDNSKISEHVFRTGYHFREVIVDEARKIVGDTVISNTTHGSIEPIPESQEEINKQADDAIRDLFPRIPNTDRQRIIEHAFQKGVKFHGEPTVGLQADLPLARRVQLAVLAHIRHTHTRYDKLLRETSWINARKVVEPVCLDVLVKWRGDEETGRDQMDEILREVVIITDSDDEDEDDSDDSEEEENEEEEGTFAEPAALVNQDDSQRRQPLGVEQNSYGNVAGPSDPISSRTRSRARPNEAPRKPQPRFKRYQAAWDEALNRRQNIAHELNGPSTQVHEASLRPTHHNGSPHYPEIPRQQGPEYLYRDAGPRHSIPPEQQVRPVLAREIEQISRLTFIDSSLLPTGMAIF</sequence>
<comment type="caution">
    <text evidence="3">The sequence shown here is derived from an EMBL/GenBank/DDBJ whole genome shotgun (WGS) entry which is preliminary data.</text>
</comment>
<dbReference type="Pfam" id="PF10056">
    <property type="entry name" value="DUF2293"/>
    <property type="match status" value="1"/>
</dbReference>
<proteinExistence type="predicted"/>
<reference evidence="3" key="1">
    <citation type="submission" date="2022-11" db="EMBL/GenBank/DDBJ databases">
        <title>Genome Resource of Sclerotinia nivalis Strain SnTB1, a Plant Pathogen Isolated from American Ginseng.</title>
        <authorList>
            <person name="Fan S."/>
        </authorList>
    </citation>
    <scope>NUCLEOTIDE SEQUENCE</scope>
    <source>
        <strain evidence="3">SnTB1</strain>
    </source>
</reference>
<dbReference type="Proteomes" id="UP001152300">
    <property type="component" value="Unassembled WGS sequence"/>
</dbReference>
<keyword evidence="4" id="KW-1185">Reference proteome</keyword>
<accession>A0A9X0AGE1</accession>
<dbReference type="InterPro" id="IPR018744">
    <property type="entry name" value="DUF2293"/>
</dbReference>
<gene>
    <name evidence="3" type="ORF">OCU04_008891</name>
</gene>
<dbReference type="PANTHER" id="PTHR38113">
    <property type="match status" value="1"/>
</dbReference>
<feature type="region of interest" description="Disordered" evidence="1">
    <location>
        <begin position="175"/>
        <end position="258"/>
    </location>
</feature>
<dbReference type="EMBL" id="JAPEIS010000010">
    <property type="protein sequence ID" value="KAJ8062346.1"/>
    <property type="molecule type" value="Genomic_DNA"/>
</dbReference>
<evidence type="ECO:0000313" key="4">
    <source>
        <dbReference type="Proteomes" id="UP001152300"/>
    </source>
</evidence>
<dbReference type="AlphaFoldDB" id="A0A9X0AGE1"/>
<evidence type="ECO:0000259" key="2">
    <source>
        <dbReference type="Pfam" id="PF10056"/>
    </source>
</evidence>
<feature type="compositionally biased region" description="Acidic residues" evidence="1">
    <location>
        <begin position="178"/>
        <end position="201"/>
    </location>
</feature>
<name>A0A9X0AGE1_9HELO</name>
<evidence type="ECO:0000256" key="1">
    <source>
        <dbReference type="SAM" id="MobiDB-lite"/>
    </source>
</evidence>
<organism evidence="3 4">
    <name type="scientific">Sclerotinia nivalis</name>
    <dbReference type="NCBI Taxonomy" id="352851"/>
    <lineage>
        <taxon>Eukaryota</taxon>
        <taxon>Fungi</taxon>
        <taxon>Dikarya</taxon>
        <taxon>Ascomycota</taxon>
        <taxon>Pezizomycotina</taxon>
        <taxon>Leotiomycetes</taxon>
        <taxon>Helotiales</taxon>
        <taxon>Sclerotiniaceae</taxon>
        <taxon>Sclerotinia</taxon>
    </lineage>
</organism>
<evidence type="ECO:0000313" key="3">
    <source>
        <dbReference type="EMBL" id="KAJ8062346.1"/>
    </source>
</evidence>
<dbReference type="PANTHER" id="PTHR38113:SF1">
    <property type="entry name" value="DUF2293 DOMAIN-CONTAINING PROTEIN"/>
    <property type="match status" value="1"/>
</dbReference>
<protein>
    <recommendedName>
        <fullName evidence="2">DUF2293 domain-containing protein</fullName>
    </recommendedName>
</protein>
<dbReference type="OrthoDB" id="5288828at2759"/>
<feature type="domain" description="DUF2293" evidence="2">
    <location>
        <begin position="68"/>
        <end position="156"/>
    </location>
</feature>